<evidence type="ECO:0000256" key="6">
    <source>
        <dbReference type="ARBA" id="ARBA00039449"/>
    </source>
</evidence>
<comment type="catalytic activity">
    <reaction evidence="9">
        <text>N-terminal L-prolyl-L-prolyl-L-lysyl-[protein] + 2 S-adenosyl-L-methionine = N-terminal N,N-dimethyl-L-prolyl-L-prolyl-L-lysyl-[protein] + 2 S-adenosyl-L-homocysteine + 2 H(+)</text>
        <dbReference type="Rhea" id="RHEA:54736"/>
        <dbReference type="Rhea" id="RHEA-COMP:13787"/>
        <dbReference type="Rhea" id="RHEA-COMP:13974"/>
        <dbReference type="ChEBI" id="CHEBI:15378"/>
        <dbReference type="ChEBI" id="CHEBI:57856"/>
        <dbReference type="ChEBI" id="CHEBI:59789"/>
        <dbReference type="ChEBI" id="CHEBI:138059"/>
        <dbReference type="ChEBI" id="CHEBI:138318"/>
        <dbReference type="EC" id="2.1.1.244"/>
    </reaction>
</comment>
<dbReference type="Proteomes" id="UP000182658">
    <property type="component" value="Unassembled WGS sequence"/>
</dbReference>
<evidence type="ECO:0000256" key="8">
    <source>
        <dbReference type="ARBA" id="ARBA00047306"/>
    </source>
</evidence>
<evidence type="ECO:0000256" key="3">
    <source>
        <dbReference type="ARBA" id="ARBA00022679"/>
    </source>
</evidence>
<evidence type="ECO:0000256" key="1">
    <source>
        <dbReference type="ARBA" id="ARBA00009059"/>
    </source>
</evidence>
<organism evidence="12 13">
    <name type="scientific">Coniochaeta ligniaria NRRL 30616</name>
    <dbReference type="NCBI Taxonomy" id="1408157"/>
    <lineage>
        <taxon>Eukaryota</taxon>
        <taxon>Fungi</taxon>
        <taxon>Dikarya</taxon>
        <taxon>Ascomycota</taxon>
        <taxon>Pezizomycotina</taxon>
        <taxon>Sordariomycetes</taxon>
        <taxon>Sordariomycetidae</taxon>
        <taxon>Coniochaetales</taxon>
        <taxon>Coniochaetaceae</taxon>
        <taxon>Coniochaeta</taxon>
    </lineage>
</organism>
<comment type="similarity">
    <text evidence="1">Belongs to the methyltransferase superfamily. NTM1 family.</text>
</comment>
<dbReference type="InterPro" id="IPR008576">
    <property type="entry name" value="MeTrfase_NTM1"/>
</dbReference>
<dbReference type="SUPFAM" id="SSF53335">
    <property type="entry name" value="S-adenosyl-L-methionine-dependent methyltransferases"/>
    <property type="match status" value="1"/>
</dbReference>
<keyword evidence="4 11" id="KW-0949">S-adenosyl-L-methionine</keyword>
<evidence type="ECO:0000256" key="7">
    <source>
        <dbReference type="ARBA" id="ARBA00043129"/>
    </source>
</evidence>
<feature type="binding site" evidence="11">
    <location>
        <position position="141"/>
    </location>
    <ligand>
        <name>S-adenosyl-L-methionine</name>
        <dbReference type="ChEBI" id="CHEBI:59789"/>
    </ligand>
</feature>
<sequence>MAESDARGRGEAPVNSAVGKKYWESIEADVNGMLGGVPMVGGFSYVSKVDLQGSRSFLAKLGIGSKNGRRRVAAALEGGAGIGRVTEGLLLDIADVVDIIEPVAKFTDALKGKPGVRNVFSMGLEEWQPVEGTRYGLVWTQWCVGHLTDTQLVKYLEQCQDALDSDGIIVIKENLSTIDGDIFDDGDSSVTREDKKFQSIFKQAGLQVVRSEVQKGFPTTLPRRLLPVKTYALKPKPGA</sequence>
<dbReference type="GO" id="GO:0005829">
    <property type="term" value="C:cytosol"/>
    <property type="evidence" value="ECO:0007669"/>
    <property type="project" value="EnsemblFungi"/>
</dbReference>
<accession>A0A1J7IYB8</accession>
<dbReference type="STRING" id="1408157.A0A1J7IYB8"/>
<dbReference type="EMBL" id="KV875112">
    <property type="protein sequence ID" value="OIW22592.1"/>
    <property type="molecule type" value="Genomic_DNA"/>
</dbReference>
<dbReference type="Gene3D" id="3.40.50.150">
    <property type="entry name" value="Vaccinia Virus protein VP39"/>
    <property type="match status" value="1"/>
</dbReference>
<evidence type="ECO:0000256" key="4">
    <source>
        <dbReference type="ARBA" id="ARBA00022691"/>
    </source>
</evidence>
<dbReference type="PANTHER" id="PTHR12753">
    <property type="entry name" value="AD-003 - RELATED"/>
    <property type="match status" value="1"/>
</dbReference>
<evidence type="ECO:0000256" key="2">
    <source>
        <dbReference type="ARBA" id="ARBA00022603"/>
    </source>
</evidence>
<keyword evidence="3" id="KW-0808">Transferase</keyword>
<dbReference type="OrthoDB" id="1298661at2759"/>
<evidence type="ECO:0000313" key="13">
    <source>
        <dbReference type="Proteomes" id="UP000182658"/>
    </source>
</evidence>
<dbReference type="InParanoid" id="A0A1J7IYB8"/>
<feature type="binding site" evidence="11">
    <location>
        <position position="84"/>
    </location>
    <ligand>
        <name>S-adenosyl-L-methionine</name>
        <dbReference type="ChEBI" id="CHEBI:59789"/>
    </ligand>
</feature>
<comment type="catalytic activity">
    <reaction evidence="10">
        <text>N-terminal L-alanyl-L-prolyl-L-lysyl-[protein] + 3 S-adenosyl-L-methionine = N-terminal N,N,N-trimethyl-L-alanyl-L-prolyl-L-lysyl-[protein] + 3 S-adenosyl-L-homocysteine + 3 H(+)</text>
        <dbReference type="Rhea" id="RHEA:54712"/>
        <dbReference type="Rhea" id="RHEA-COMP:13785"/>
        <dbReference type="Rhea" id="RHEA-COMP:13971"/>
        <dbReference type="ChEBI" id="CHEBI:15378"/>
        <dbReference type="ChEBI" id="CHEBI:57856"/>
        <dbReference type="ChEBI" id="CHEBI:59789"/>
        <dbReference type="ChEBI" id="CHEBI:138057"/>
        <dbReference type="ChEBI" id="CHEBI:138315"/>
        <dbReference type="EC" id="2.1.1.244"/>
    </reaction>
</comment>
<dbReference type="PIRSF" id="PIRSF016958">
    <property type="entry name" value="DUF858_MeTrfase_lik"/>
    <property type="match status" value="1"/>
</dbReference>
<evidence type="ECO:0000256" key="5">
    <source>
        <dbReference type="ARBA" id="ARBA00039112"/>
    </source>
</evidence>
<reference evidence="12 13" key="1">
    <citation type="submission" date="2016-10" db="EMBL/GenBank/DDBJ databases">
        <title>Draft genome sequence of Coniochaeta ligniaria NRRL30616, a lignocellulolytic fungus for bioabatement of inhibitors in plant biomass hydrolysates.</title>
        <authorList>
            <consortium name="DOE Joint Genome Institute"/>
            <person name="Jimenez D.J."/>
            <person name="Hector R.E."/>
            <person name="Riley R."/>
            <person name="Sun H."/>
            <person name="Grigoriev I.V."/>
            <person name="Van Elsas J.D."/>
            <person name="Nichols N.N."/>
        </authorList>
    </citation>
    <scope>NUCLEOTIDE SEQUENCE [LARGE SCALE GENOMIC DNA]</scope>
    <source>
        <strain evidence="12 13">NRRL 30616</strain>
    </source>
</reference>
<dbReference type="GO" id="GO:0071885">
    <property type="term" value="F:N-terminal protein N-methyltransferase activity"/>
    <property type="evidence" value="ECO:0007669"/>
    <property type="project" value="UniProtKB-EC"/>
</dbReference>
<evidence type="ECO:0000313" key="12">
    <source>
        <dbReference type="EMBL" id="OIW22592.1"/>
    </source>
</evidence>
<dbReference type="PANTHER" id="PTHR12753:SF0">
    <property type="entry name" value="ALPHA N-TERMINAL PROTEIN METHYLTRANSFERASE 1"/>
    <property type="match status" value="1"/>
</dbReference>
<evidence type="ECO:0000256" key="10">
    <source>
        <dbReference type="ARBA" id="ARBA00048167"/>
    </source>
</evidence>
<dbReference type="AlphaFoldDB" id="A0A1J7IYB8"/>
<evidence type="ECO:0000256" key="9">
    <source>
        <dbReference type="ARBA" id="ARBA00047885"/>
    </source>
</evidence>
<gene>
    <name evidence="12" type="ORF">CONLIGDRAFT_638203</name>
</gene>
<keyword evidence="13" id="KW-1185">Reference proteome</keyword>
<feature type="binding site" evidence="11">
    <location>
        <position position="79"/>
    </location>
    <ligand>
        <name>S-adenosyl-L-methionine</name>
        <dbReference type="ChEBI" id="CHEBI:59789"/>
    </ligand>
</feature>
<dbReference type="GO" id="GO:0032259">
    <property type="term" value="P:methylation"/>
    <property type="evidence" value="ECO:0007669"/>
    <property type="project" value="UniProtKB-KW"/>
</dbReference>
<dbReference type="EC" id="2.1.1.244" evidence="5"/>
<comment type="catalytic activity">
    <reaction evidence="8">
        <text>N-terminal L-seryl-L-prolyl-L-lysyl-[protein] + 3 S-adenosyl-L-methionine = N-terminal N,N,N-trimethyl-L-seryl-L-prolyl-L-lysyl-[protein] + 3 S-adenosyl-L-homocysteine + 3 H(+)</text>
        <dbReference type="Rhea" id="RHEA:54724"/>
        <dbReference type="Rhea" id="RHEA-COMP:13789"/>
        <dbReference type="Rhea" id="RHEA-COMP:13973"/>
        <dbReference type="ChEBI" id="CHEBI:15378"/>
        <dbReference type="ChEBI" id="CHEBI:57856"/>
        <dbReference type="ChEBI" id="CHEBI:59789"/>
        <dbReference type="ChEBI" id="CHEBI:138061"/>
        <dbReference type="ChEBI" id="CHEBI:138317"/>
        <dbReference type="EC" id="2.1.1.244"/>
    </reaction>
</comment>
<dbReference type="FunCoup" id="A0A1J7IYB8">
    <property type="interactions" value="468"/>
</dbReference>
<dbReference type="InterPro" id="IPR029063">
    <property type="entry name" value="SAM-dependent_MTases_sf"/>
</dbReference>
<proteinExistence type="inferred from homology"/>
<keyword evidence="2" id="KW-0489">Methyltransferase</keyword>
<name>A0A1J7IYB8_9PEZI</name>
<protein>
    <recommendedName>
        <fullName evidence="6">Alpha N-terminal protein methyltransferase 1</fullName>
        <ecNumber evidence="5">2.1.1.244</ecNumber>
    </recommendedName>
    <alternativeName>
        <fullName evidence="7">X-Pro-Lys N-terminal protein methyltransferase 1</fullName>
    </alternativeName>
</protein>
<dbReference type="Pfam" id="PF05891">
    <property type="entry name" value="Methyltransf_PK"/>
    <property type="match status" value="1"/>
</dbReference>
<dbReference type="GO" id="GO:0002181">
    <property type="term" value="P:cytoplasmic translation"/>
    <property type="evidence" value="ECO:0007669"/>
    <property type="project" value="EnsemblFungi"/>
</dbReference>
<evidence type="ECO:0000256" key="11">
    <source>
        <dbReference type="PIRSR" id="PIRSR016958-1"/>
    </source>
</evidence>